<reference evidence="1" key="1">
    <citation type="submission" date="2021-06" db="EMBL/GenBank/DDBJ databases">
        <authorList>
            <person name="Kallberg Y."/>
            <person name="Tangrot J."/>
            <person name="Rosling A."/>
        </authorList>
    </citation>
    <scope>NUCLEOTIDE SEQUENCE</scope>
    <source>
        <strain evidence="1">CL356</strain>
    </source>
</reference>
<comment type="caution">
    <text evidence="1">The sequence shown here is derived from an EMBL/GenBank/DDBJ whole genome shotgun (WGS) entry which is preliminary data.</text>
</comment>
<accession>A0ACA9P458</accession>
<dbReference type="Proteomes" id="UP000789525">
    <property type="component" value="Unassembled WGS sequence"/>
</dbReference>
<dbReference type="EMBL" id="CAJVPT010028002">
    <property type="protein sequence ID" value="CAG8685907.1"/>
    <property type="molecule type" value="Genomic_DNA"/>
</dbReference>
<feature type="non-terminal residue" evidence="1">
    <location>
        <position position="1"/>
    </location>
</feature>
<organism evidence="1 2">
    <name type="scientific">Acaulospora colombiana</name>
    <dbReference type="NCBI Taxonomy" id="27376"/>
    <lineage>
        <taxon>Eukaryota</taxon>
        <taxon>Fungi</taxon>
        <taxon>Fungi incertae sedis</taxon>
        <taxon>Mucoromycota</taxon>
        <taxon>Glomeromycotina</taxon>
        <taxon>Glomeromycetes</taxon>
        <taxon>Diversisporales</taxon>
        <taxon>Acaulosporaceae</taxon>
        <taxon>Acaulospora</taxon>
    </lineage>
</organism>
<proteinExistence type="predicted"/>
<protein>
    <submittedName>
        <fullName evidence="1">52_t:CDS:1</fullName>
    </submittedName>
</protein>
<sequence>TPKDWLKDSINDKTIVEFNSNLFENIEQILSSSNVKKAYLKESNTNIVLKYVGDNRYKK</sequence>
<keyword evidence="2" id="KW-1185">Reference proteome</keyword>
<name>A0ACA9P458_9GLOM</name>
<gene>
    <name evidence="1" type="ORF">ACOLOM_LOCUS9548</name>
</gene>
<evidence type="ECO:0000313" key="2">
    <source>
        <dbReference type="Proteomes" id="UP000789525"/>
    </source>
</evidence>
<evidence type="ECO:0000313" key="1">
    <source>
        <dbReference type="EMBL" id="CAG8685907.1"/>
    </source>
</evidence>